<keyword evidence="3" id="KW-1185">Reference proteome</keyword>
<gene>
    <name evidence="2" type="ORF">SAMN04488090_0779</name>
</gene>
<dbReference type="AlphaFoldDB" id="A0A1G9JWS0"/>
<reference evidence="2 3" key="1">
    <citation type="submission" date="2016-10" db="EMBL/GenBank/DDBJ databases">
        <authorList>
            <person name="de Groot N.N."/>
        </authorList>
    </citation>
    <scope>NUCLEOTIDE SEQUENCE [LARGE SCALE GENOMIC DNA]</scope>
    <source>
        <strain evidence="2 3">DSM 21668</strain>
    </source>
</reference>
<dbReference type="EMBL" id="FNGS01000002">
    <property type="protein sequence ID" value="SDL41625.1"/>
    <property type="molecule type" value="Genomic_DNA"/>
</dbReference>
<organism evidence="2 3">
    <name type="scientific">Siphonobacter aquaeclarae</name>
    <dbReference type="NCBI Taxonomy" id="563176"/>
    <lineage>
        <taxon>Bacteria</taxon>
        <taxon>Pseudomonadati</taxon>
        <taxon>Bacteroidota</taxon>
        <taxon>Cytophagia</taxon>
        <taxon>Cytophagales</taxon>
        <taxon>Cytophagaceae</taxon>
        <taxon>Siphonobacter</taxon>
    </lineage>
</organism>
<sequence length="87" mass="9696">MNRNEKHAGTNLGTAQDTNLANNQGSSAEVGSNATIKQPIERPIGGPYDPETETIPRGNEEEEDESEFAEDEDREEEEQPERNIPRD</sequence>
<feature type="compositionally biased region" description="Acidic residues" evidence="1">
    <location>
        <begin position="60"/>
        <end position="79"/>
    </location>
</feature>
<evidence type="ECO:0000313" key="3">
    <source>
        <dbReference type="Proteomes" id="UP000198901"/>
    </source>
</evidence>
<evidence type="ECO:0000313" key="2">
    <source>
        <dbReference type="EMBL" id="SDL41625.1"/>
    </source>
</evidence>
<accession>A0A1G9JWS0</accession>
<proteinExistence type="predicted"/>
<dbReference type="OrthoDB" id="960526at2"/>
<dbReference type="RefSeq" id="WP_093198070.1">
    <property type="nucleotide sequence ID" value="NZ_FNGS01000002.1"/>
</dbReference>
<feature type="region of interest" description="Disordered" evidence="1">
    <location>
        <begin position="1"/>
        <end position="87"/>
    </location>
</feature>
<name>A0A1G9JWS0_9BACT</name>
<evidence type="ECO:0000256" key="1">
    <source>
        <dbReference type="SAM" id="MobiDB-lite"/>
    </source>
</evidence>
<dbReference type="Proteomes" id="UP000198901">
    <property type="component" value="Unassembled WGS sequence"/>
</dbReference>
<protein>
    <submittedName>
        <fullName evidence="2">Uncharacterized protein</fullName>
    </submittedName>
</protein>
<feature type="compositionally biased region" description="Polar residues" evidence="1">
    <location>
        <begin position="11"/>
        <end position="36"/>
    </location>
</feature>